<accession>A0ABW1JKQ4</accession>
<evidence type="ECO:0000256" key="1">
    <source>
        <dbReference type="SAM" id="MobiDB-lite"/>
    </source>
</evidence>
<gene>
    <name evidence="3" type="ORF">ACFQDO_19025</name>
</gene>
<proteinExistence type="predicted"/>
<evidence type="ECO:0000313" key="3">
    <source>
        <dbReference type="EMBL" id="MFC6009228.1"/>
    </source>
</evidence>
<name>A0ABW1JKQ4_9ACTN</name>
<dbReference type="SUPFAM" id="SSF52540">
    <property type="entry name" value="P-loop containing nucleoside triphosphate hydrolases"/>
    <property type="match status" value="1"/>
</dbReference>
<dbReference type="SMART" id="SM00382">
    <property type="entry name" value="AAA"/>
    <property type="match status" value="1"/>
</dbReference>
<dbReference type="EMBL" id="JBHSRD010000008">
    <property type="protein sequence ID" value="MFC6009228.1"/>
    <property type="molecule type" value="Genomic_DNA"/>
</dbReference>
<dbReference type="InterPro" id="IPR003593">
    <property type="entry name" value="AAA+_ATPase"/>
</dbReference>
<dbReference type="InterPro" id="IPR041628">
    <property type="entry name" value="ChlI/MoxR_AAA_lid"/>
</dbReference>
<dbReference type="Pfam" id="PF07726">
    <property type="entry name" value="AAA_3"/>
    <property type="match status" value="1"/>
</dbReference>
<dbReference type="InterPro" id="IPR011703">
    <property type="entry name" value="ATPase_AAA-3"/>
</dbReference>
<dbReference type="PANTHER" id="PTHR42759">
    <property type="entry name" value="MOXR FAMILY PROTEIN"/>
    <property type="match status" value="1"/>
</dbReference>
<dbReference type="CDD" id="cd00009">
    <property type="entry name" value="AAA"/>
    <property type="match status" value="1"/>
</dbReference>
<dbReference type="Pfam" id="PF17863">
    <property type="entry name" value="AAA_lid_2"/>
    <property type="match status" value="1"/>
</dbReference>
<reference evidence="4" key="1">
    <citation type="journal article" date="2019" name="Int. J. Syst. Evol. Microbiol.">
        <title>The Global Catalogue of Microorganisms (GCM) 10K type strain sequencing project: providing services to taxonomists for standard genome sequencing and annotation.</title>
        <authorList>
            <consortium name="The Broad Institute Genomics Platform"/>
            <consortium name="The Broad Institute Genome Sequencing Center for Infectious Disease"/>
            <person name="Wu L."/>
            <person name="Ma J."/>
        </authorList>
    </citation>
    <scope>NUCLEOTIDE SEQUENCE [LARGE SCALE GENOMIC DNA]</scope>
    <source>
        <strain evidence="4">KACC 14249</strain>
    </source>
</reference>
<evidence type="ECO:0000313" key="4">
    <source>
        <dbReference type="Proteomes" id="UP001596189"/>
    </source>
</evidence>
<dbReference type="Gene3D" id="1.10.8.80">
    <property type="entry name" value="Magnesium chelatase subunit I, C-Terminal domain"/>
    <property type="match status" value="1"/>
</dbReference>
<dbReference type="InterPro" id="IPR027417">
    <property type="entry name" value="P-loop_NTPase"/>
</dbReference>
<sequence>MSSATTSELAGSRDESAGSAAGDPNGVGLRVAQAVGSVVRGAETTIGLVTCALLAGGHVLVEDLPGTGKTTLARAFARAVGGSFARVQGTPDLMPADVTGSGVWDDGLGALRFAPGPAFANVLLVDELNRAAPRTQSALMEALDEGAVTSDGVRHALPDPFFAIGTQNPSDQHGTFALPEGELDRFAVRVSQGDLDLRTEMAVVREQLAGPTVDALTPVVTLADLRRARAAVRTLHVAEAALAYAVSVARATRVDERIVQGASSRGALTLVRTSQARAALAGRDYVTPDDVKAVAVPVLAHRLVLHDPTSSPRDAAQVVVSQVLARVPVPLST</sequence>
<feature type="domain" description="AAA+ ATPase" evidence="2">
    <location>
        <begin position="55"/>
        <end position="196"/>
    </location>
</feature>
<feature type="region of interest" description="Disordered" evidence="1">
    <location>
        <begin position="1"/>
        <end position="23"/>
    </location>
</feature>
<keyword evidence="4" id="KW-1185">Reference proteome</keyword>
<comment type="caution">
    <text evidence="3">The sequence shown here is derived from an EMBL/GenBank/DDBJ whole genome shotgun (WGS) entry which is preliminary data.</text>
</comment>
<dbReference type="PANTHER" id="PTHR42759:SF5">
    <property type="entry name" value="METHANOL DEHYDROGENASE REGULATOR"/>
    <property type="match status" value="1"/>
</dbReference>
<dbReference type="Gene3D" id="3.40.50.300">
    <property type="entry name" value="P-loop containing nucleotide triphosphate hydrolases"/>
    <property type="match status" value="1"/>
</dbReference>
<dbReference type="RefSeq" id="WP_345717749.1">
    <property type="nucleotide sequence ID" value="NZ_BAABFP010000007.1"/>
</dbReference>
<dbReference type="PIRSF" id="PIRSF002849">
    <property type="entry name" value="AAA_ATPase_chaperone_MoxR_prd"/>
    <property type="match status" value="1"/>
</dbReference>
<organism evidence="3 4">
    <name type="scientific">Angustibacter luteus</name>
    <dbReference type="NCBI Taxonomy" id="658456"/>
    <lineage>
        <taxon>Bacteria</taxon>
        <taxon>Bacillati</taxon>
        <taxon>Actinomycetota</taxon>
        <taxon>Actinomycetes</taxon>
        <taxon>Kineosporiales</taxon>
        <taxon>Kineosporiaceae</taxon>
    </lineage>
</organism>
<evidence type="ECO:0000259" key="2">
    <source>
        <dbReference type="SMART" id="SM00382"/>
    </source>
</evidence>
<protein>
    <submittedName>
        <fullName evidence="3">MoxR family ATPase</fullName>
    </submittedName>
</protein>
<dbReference type="InterPro" id="IPR050764">
    <property type="entry name" value="CbbQ/NirQ/NorQ/GpvN"/>
</dbReference>
<dbReference type="Proteomes" id="UP001596189">
    <property type="component" value="Unassembled WGS sequence"/>
</dbReference>